<evidence type="ECO:0000313" key="2">
    <source>
        <dbReference type="EMBL" id="BCX47412.1"/>
    </source>
</evidence>
<evidence type="ECO:0000259" key="1">
    <source>
        <dbReference type="PROSITE" id="PS51658"/>
    </source>
</evidence>
<dbReference type="PANTHER" id="PTHR15160">
    <property type="entry name" value="VON HIPPEL-LINDAU PROTEIN"/>
    <property type="match status" value="1"/>
</dbReference>
<proteinExistence type="predicted"/>
<dbReference type="InterPro" id="IPR003729">
    <property type="entry name" value="Bi_nuclease_dom"/>
</dbReference>
<organism evidence="2 3">
    <name type="scientific">Haloferula helveola</name>
    <dbReference type="NCBI Taxonomy" id="490095"/>
    <lineage>
        <taxon>Bacteria</taxon>
        <taxon>Pseudomonadati</taxon>
        <taxon>Verrucomicrobiota</taxon>
        <taxon>Verrucomicrobiia</taxon>
        <taxon>Verrucomicrobiales</taxon>
        <taxon>Verrucomicrobiaceae</taxon>
        <taxon>Haloferula</taxon>
    </lineage>
</organism>
<dbReference type="PROSITE" id="PS51658">
    <property type="entry name" value="BFN"/>
    <property type="match status" value="1"/>
</dbReference>
<dbReference type="Pfam" id="PF02577">
    <property type="entry name" value="BFN_dom"/>
    <property type="match status" value="1"/>
</dbReference>
<dbReference type="InterPro" id="IPR036104">
    <property type="entry name" value="BFN_sf"/>
</dbReference>
<dbReference type="Gene3D" id="3.10.690.10">
    <property type="entry name" value="Bifunctional nuclease domain"/>
    <property type="match status" value="1"/>
</dbReference>
<feature type="domain" description="BFN" evidence="1">
    <location>
        <begin position="1"/>
        <end position="136"/>
    </location>
</feature>
<accession>A0ABM7REQ7</accession>
<evidence type="ECO:0000313" key="3">
    <source>
        <dbReference type="Proteomes" id="UP001374893"/>
    </source>
</evidence>
<name>A0ABM7REQ7_9BACT</name>
<dbReference type="RefSeq" id="WP_338689608.1">
    <property type="nucleotide sequence ID" value="NZ_AP024702.1"/>
</dbReference>
<dbReference type="PANTHER" id="PTHR15160:SF1">
    <property type="entry name" value="VON HIPPEL-LINDAU DISEASE TUMOR SUPPRESSOR"/>
    <property type="match status" value="1"/>
</dbReference>
<protein>
    <submittedName>
        <fullName evidence="2">DUF151 domain-containing protein</fullName>
    </submittedName>
</protein>
<sequence>MSSPVRVEPIALMPTQAGCAVFLGDGEKAIVFYIDIAIGSSINAVLAGQTPPRPLTHDLFVHALEGFGAKVSRAVIVAVEEEVYYARLILEAENEIMERKIVELDARPSDCIALAVRVGAPVYVVAELWESLEDMTPVLEEMRKKGMNPGQE</sequence>
<reference evidence="2 3" key="1">
    <citation type="submission" date="2021-06" db="EMBL/GenBank/DDBJ databases">
        <title>Complete genome of Haloferula helveola possessing various polysaccharide degrading enzymes.</title>
        <authorList>
            <person name="Takami H."/>
            <person name="Huang C."/>
            <person name="Hamasaki K."/>
        </authorList>
    </citation>
    <scope>NUCLEOTIDE SEQUENCE [LARGE SCALE GENOMIC DNA]</scope>
    <source>
        <strain evidence="2 3">CN-1</strain>
    </source>
</reference>
<keyword evidence="3" id="KW-1185">Reference proteome</keyword>
<dbReference type="Proteomes" id="UP001374893">
    <property type="component" value="Chromosome"/>
</dbReference>
<dbReference type="EMBL" id="AP024702">
    <property type="protein sequence ID" value="BCX47412.1"/>
    <property type="molecule type" value="Genomic_DNA"/>
</dbReference>
<dbReference type="SUPFAM" id="SSF103256">
    <property type="entry name" value="Hypothetical protein TM0160"/>
    <property type="match status" value="1"/>
</dbReference>
<gene>
    <name evidence="2" type="ORF">HAHE_13200</name>
</gene>